<reference evidence="4 5" key="1">
    <citation type="submission" date="2019-05" db="EMBL/GenBank/DDBJ databases">
        <title>Dyadobacter AR-3-8 sp. nov., isolated from arctic soil.</title>
        <authorList>
            <person name="Chaudhary D.K."/>
        </authorList>
    </citation>
    <scope>NUCLEOTIDE SEQUENCE [LARGE SCALE GENOMIC DNA]</scope>
    <source>
        <strain evidence="4 5">AR-3-8</strain>
    </source>
</reference>
<name>A0A4U6CTM8_9BACT</name>
<organism evidence="4 5">
    <name type="scientific">Dyadobacter frigoris</name>
    <dbReference type="NCBI Taxonomy" id="2576211"/>
    <lineage>
        <taxon>Bacteria</taxon>
        <taxon>Pseudomonadati</taxon>
        <taxon>Bacteroidota</taxon>
        <taxon>Cytophagia</taxon>
        <taxon>Cytophagales</taxon>
        <taxon>Spirosomataceae</taxon>
        <taxon>Dyadobacter</taxon>
    </lineage>
</organism>
<gene>
    <name evidence="4" type="ORF">FDK13_30965</name>
</gene>
<dbReference type="InterPro" id="IPR032508">
    <property type="entry name" value="FecR_C"/>
</dbReference>
<dbReference type="Pfam" id="PF16344">
    <property type="entry name" value="FecR_C"/>
    <property type="match status" value="1"/>
</dbReference>
<keyword evidence="1" id="KW-0472">Membrane</keyword>
<keyword evidence="1" id="KW-0812">Transmembrane</keyword>
<accession>A0A4U6CTM8</accession>
<feature type="transmembrane region" description="Helical" evidence="1">
    <location>
        <begin position="67"/>
        <end position="88"/>
    </location>
</feature>
<evidence type="ECO:0000256" key="1">
    <source>
        <dbReference type="SAM" id="Phobius"/>
    </source>
</evidence>
<sequence length="315" mass="36537">MTDPKLLSRLVERYYTNQATAEELEVFIHLQKTGALDEALNHYWEEMIRAEILHPDEVFQPVVRKVWHWHIAAGVSVVLVSFLAAWFLMNAYEIHDVLVKTDAFDERQIVLPDGSLVTLNRNSTVSYPEKWSDGVRNVKLLLGEAYFEIKKNKDYPSFIVHTQDDLNINVLGTEFNVSSRHGDTYVYLHNGRVKIKKDDKEAFLDPGQLAQYSKRVGELRVMPASGERWLAWKNDMFYFDDATLSEISLALQEYYHKQVIIENESLKDLRFTGKISRNSIGMVLKILSRTLNIKIAQHKDQIIIENSEKVERHAD</sequence>
<evidence type="ECO:0000313" key="4">
    <source>
        <dbReference type="EMBL" id="TKT87035.1"/>
    </source>
</evidence>
<protein>
    <submittedName>
        <fullName evidence="4">DUF4974 domain-containing protein</fullName>
    </submittedName>
</protein>
<dbReference type="Pfam" id="PF04773">
    <property type="entry name" value="FecR"/>
    <property type="match status" value="1"/>
</dbReference>
<keyword evidence="1" id="KW-1133">Transmembrane helix</keyword>
<dbReference type="Gene3D" id="2.60.120.1440">
    <property type="match status" value="1"/>
</dbReference>
<dbReference type="PANTHER" id="PTHR30273">
    <property type="entry name" value="PERIPLASMIC SIGNAL SENSOR AND SIGMA FACTOR ACTIVATOR FECR-RELATED"/>
    <property type="match status" value="1"/>
</dbReference>
<keyword evidence="5" id="KW-1185">Reference proteome</keyword>
<proteinExistence type="predicted"/>
<evidence type="ECO:0000313" key="5">
    <source>
        <dbReference type="Proteomes" id="UP000304900"/>
    </source>
</evidence>
<dbReference type="InterPro" id="IPR006860">
    <property type="entry name" value="FecR"/>
</dbReference>
<evidence type="ECO:0000259" key="2">
    <source>
        <dbReference type="Pfam" id="PF04773"/>
    </source>
</evidence>
<comment type="caution">
    <text evidence="4">The sequence shown here is derived from an EMBL/GenBank/DDBJ whole genome shotgun (WGS) entry which is preliminary data.</text>
</comment>
<dbReference type="OrthoDB" id="1452822at2"/>
<dbReference type="Proteomes" id="UP000304900">
    <property type="component" value="Unassembled WGS sequence"/>
</dbReference>
<dbReference type="GO" id="GO:0016989">
    <property type="term" value="F:sigma factor antagonist activity"/>
    <property type="evidence" value="ECO:0007669"/>
    <property type="project" value="TreeGrafter"/>
</dbReference>
<feature type="domain" description="Protein FecR C-terminal" evidence="3">
    <location>
        <begin position="237"/>
        <end position="304"/>
    </location>
</feature>
<dbReference type="Gene3D" id="3.55.50.30">
    <property type="match status" value="1"/>
</dbReference>
<evidence type="ECO:0000259" key="3">
    <source>
        <dbReference type="Pfam" id="PF16344"/>
    </source>
</evidence>
<dbReference type="PIRSF" id="PIRSF018266">
    <property type="entry name" value="FecR"/>
    <property type="match status" value="1"/>
</dbReference>
<dbReference type="RefSeq" id="WP_137343895.1">
    <property type="nucleotide sequence ID" value="NZ_BSQH01000005.1"/>
</dbReference>
<dbReference type="InterPro" id="IPR012373">
    <property type="entry name" value="Ferrdict_sens_TM"/>
</dbReference>
<dbReference type="PANTHER" id="PTHR30273:SF2">
    <property type="entry name" value="PROTEIN FECR"/>
    <property type="match status" value="1"/>
</dbReference>
<dbReference type="EMBL" id="SZVO01000021">
    <property type="protein sequence ID" value="TKT87035.1"/>
    <property type="molecule type" value="Genomic_DNA"/>
</dbReference>
<feature type="domain" description="FecR protein" evidence="2">
    <location>
        <begin position="99"/>
        <end position="194"/>
    </location>
</feature>
<dbReference type="AlphaFoldDB" id="A0A4U6CTM8"/>